<dbReference type="InterPro" id="IPR005326">
    <property type="entry name" value="Plectin_eS10_N"/>
</dbReference>
<evidence type="ECO:0000313" key="8">
    <source>
        <dbReference type="Proteomes" id="UP000593567"/>
    </source>
</evidence>
<dbReference type="Proteomes" id="UP000593567">
    <property type="component" value="Unassembled WGS sequence"/>
</dbReference>
<evidence type="ECO:0000256" key="2">
    <source>
        <dbReference type="ARBA" id="ARBA00007278"/>
    </source>
</evidence>
<keyword evidence="4" id="KW-0689">Ribosomal protein</keyword>
<name>A0A7J7KPI7_BUGNE</name>
<organism evidence="7 8">
    <name type="scientific">Bugula neritina</name>
    <name type="common">Brown bryozoan</name>
    <name type="synonym">Sertularia neritina</name>
    <dbReference type="NCBI Taxonomy" id="10212"/>
    <lineage>
        <taxon>Eukaryota</taxon>
        <taxon>Metazoa</taxon>
        <taxon>Spiralia</taxon>
        <taxon>Lophotrochozoa</taxon>
        <taxon>Bryozoa</taxon>
        <taxon>Gymnolaemata</taxon>
        <taxon>Cheilostomatida</taxon>
        <taxon>Flustrina</taxon>
        <taxon>Buguloidea</taxon>
        <taxon>Bugulidae</taxon>
        <taxon>Bugula</taxon>
    </lineage>
</organism>
<feature type="domain" description="Plectin/eS10 N-terminal" evidence="6">
    <location>
        <begin position="3"/>
        <end position="94"/>
    </location>
</feature>
<dbReference type="GO" id="GO:0002181">
    <property type="term" value="P:cytoplasmic translation"/>
    <property type="evidence" value="ECO:0007669"/>
    <property type="project" value="UniProtKB-ARBA"/>
</dbReference>
<sequence length="149" mass="17305">MLMPKKNRVAIYEALFKDGVLVAEKDFTMDKHGSIEVPNLHVVKAMMSLKSRGYVKEQFAWRHYYWYLTNEGIQYLRDFLHLPPEIVPSTLKRQARSDASKPRGRGKSAIKTHSFVINFVHAYQCISCDALMNQLLTNFAYMIFMVAKL</sequence>
<reference evidence="7" key="1">
    <citation type="submission" date="2020-06" db="EMBL/GenBank/DDBJ databases">
        <title>Draft genome of Bugula neritina, a colonial animal packing powerful symbionts and potential medicines.</title>
        <authorList>
            <person name="Rayko M."/>
        </authorList>
    </citation>
    <scope>NUCLEOTIDE SEQUENCE [LARGE SCALE GENOMIC DNA]</scope>
    <source>
        <strain evidence="7">Kwan_BN1</strain>
    </source>
</reference>
<dbReference type="FunFam" id="1.10.10.10:FF:000025">
    <property type="entry name" value="40S ribosomal protein S10"/>
    <property type="match status" value="1"/>
</dbReference>
<dbReference type="InterPro" id="IPR037447">
    <property type="entry name" value="Ribosomal_eS10"/>
</dbReference>
<comment type="subcellular location">
    <subcellularLocation>
        <location evidence="1">Cytoplasm</location>
    </subcellularLocation>
</comment>
<dbReference type="InterPro" id="IPR036388">
    <property type="entry name" value="WH-like_DNA-bd_sf"/>
</dbReference>
<gene>
    <name evidence="7" type="ORF">EB796_001641</name>
</gene>
<protein>
    <submittedName>
        <fullName evidence="7">RPS10</fullName>
    </submittedName>
</protein>
<dbReference type="GO" id="GO:0003723">
    <property type="term" value="F:RNA binding"/>
    <property type="evidence" value="ECO:0007669"/>
    <property type="project" value="TreeGrafter"/>
</dbReference>
<keyword evidence="8" id="KW-1185">Reference proteome</keyword>
<dbReference type="OrthoDB" id="5211809at2759"/>
<dbReference type="GO" id="GO:0003735">
    <property type="term" value="F:structural constituent of ribosome"/>
    <property type="evidence" value="ECO:0007669"/>
    <property type="project" value="TreeGrafter"/>
</dbReference>
<comment type="similarity">
    <text evidence="2">Belongs to the eukaryotic ribosomal protein eS10 family.</text>
</comment>
<dbReference type="Pfam" id="PF03501">
    <property type="entry name" value="S10_plectin"/>
    <property type="match status" value="1"/>
</dbReference>
<evidence type="ECO:0000256" key="5">
    <source>
        <dbReference type="ARBA" id="ARBA00023274"/>
    </source>
</evidence>
<proteinExistence type="inferred from homology"/>
<dbReference type="Gene3D" id="1.10.10.10">
    <property type="entry name" value="Winged helix-like DNA-binding domain superfamily/Winged helix DNA-binding domain"/>
    <property type="match status" value="1"/>
</dbReference>
<keyword evidence="5" id="KW-0687">Ribonucleoprotein</keyword>
<dbReference type="EMBL" id="VXIV02000185">
    <property type="protein sequence ID" value="KAF6040072.1"/>
    <property type="molecule type" value="Genomic_DNA"/>
</dbReference>
<dbReference type="GO" id="GO:0022627">
    <property type="term" value="C:cytosolic small ribosomal subunit"/>
    <property type="evidence" value="ECO:0007669"/>
    <property type="project" value="TreeGrafter"/>
</dbReference>
<dbReference type="AlphaFoldDB" id="A0A7J7KPI7"/>
<evidence type="ECO:0000256" key="4">
    <source>
        <dbReference type="ARBA" id="ARBA00022980"/>
    </source>
</evidence>
<evidence type="ECO:0000259" key="6">
    <source>
        <dbReference type="Pfam" id="PF03501"/>
    </source>
</evidence>
<evidence type="ECO:0000256" key="1">
    <source>
        <dbReference type="ARBA" id="ARBA00004496"/>
    </source>
</evidence>
<evidence type="ECO:0000256" key="3">
    <source>
        <dbReference type="ARBA" id="ARBA00022490"/>
    </source>
</evidence>
<dbReference type="PANTHER" id="PTHR12146:SF0">
    <property type="entry name" value="RIBOSOMAL PROTEIN S10"/>
    <property type="match status" value="1"/>
</dbReference>
<keyword evidence="3" id="KW-0963">Cytoplasm</keyword>
<accession>A0A7J7KPI7</accession>
<comment type="caution">
    <text evidence="7">The sequence shown here is derived from an EMBL/GenBank/DDBJ whole genome shotgun (WGS) entry which is preliminary data.</text>
</comment>
<evidence type="ECO:0000313" key="7">
    <source>
        <dbReference type="EMBL" id="KAF6040072.1"/>
    </source>
</evidence>
<dbReference type="PANTHER" id="PTHR12146">
    <property type="entry name" value="40S RIBOSOMAL PROTEIN S10"/>
    <property type="match status" value="1"/>
</dbReference>